<dbReference type="OrthoDB" id="4978993at2"/>
<protein>
    <recommendedName>
        <fullName evidence="4">Restriction endonuclease type IV Mrr domain-containing protein</fullName>
    </recommendedName>
</protein>
<name>A0A370B6C1_9ACTN</name>
<comment type="caution">
    <text evidence="2">The sequence shown here is derived from an EMBL/GenBank/DDBJ whole genome shotgun (WGS) entry which is preliminary data.</text>
</comment>
<sequence>MSVCCPSCGSRHVFRAAAHPCACGAPVAPILRADAPAEPVTHRAWADEWVTVRCAACGRDGDWPRPELGCPCGTALRIPVAGAGTDPVPPGAPQPARAPHTERPAHIPLPRTGRTPRPPFRPTTIRTSQDAVTAAALYLRWLGFKSVVRAGTVPSPGGPEDTGVDLRGPDVVAQVDPTTSPASLRAVECLWLNGLGASTASVYFALAGYAEDARSRADALGLPLFAMDLTGTPQPVNGPAAELVSAGP</sequence>
<gene>
    <name evidence="2" type="ORF">DVH02_21295</name>
</gene>
<feature type="region of interest" description="Disordered" evidence="1">
    <location>
        <begin position="81"/>
        <end position="126"/>
    </location>
</feature>
<evidence type="ECO:0000256" key="1">
    <source>
        <dbReference type="SAM" id="MobiDB-lite"/>
    </source>
</evidence>
<evidence type="ECO:0000313" key="3">
    <source>
        <dbReference type="Proteomes" id="UP000253741"/>
    </source>
</evidence>
<accession>A0A370B6C1</accession>
<evidence type="ECO:0000313" key="2">
    <source>
        <dbReference type="EMBL" id="RDG36212.1"/>
    </source>
</evidence>
<dbReference type="AlphaFoldDB" id="A0A370B6C1"/>
<reference evidence="2 3" key="1">
    <citation type="submission" date="2018-07" db="EMBL/GenBank/DDBJ databases">
        <title>Streptomyces species from bats.</title>
        <authorList>
            <person name="Dunlap C."/>
        </authorList>
    </citation>
    <scope>NUCLEOTIDE SEQUENCE [LARGE SCALE GENOMIC DNA]</scope>
    <source>
        <strain evidence="2 3">AC230</strain>
    </source>
</reference>
<keyword evidence="3" id="KW-1185">Reference proteome</keyword>
<proteinExistence type="predicted"/>
<dbReference type="EMBL" id="QQNA01000171">
    <property type="protein sequence ID" value="RDG36212.1"/>
    <property type="molecule type" value="Genomic_DNA"/>
</dbReference>
<evidence type="ECO:0008006" key="4">
    <source>
        <dbReference type="Google" id="ProtNLM"/>
    </source>
</evidence>
<dbReference type="Proteomes" id="UP000253741">
    <property type="component" value="Unassembled WGS sequence"/>
</dbReference>
<organism evidence="2 3">
    <name type="scientific">Streptomyces corynorhini</name>
    <dbReference type="NCBI Taxonomy" id="2282652"/>
    <lineage>
        <taxon>Bacteria</taxon>
        <taxon>Bacillati</taxon>
        <taxon>Actinomycetota</taxon>
        <taxon>Actinomycetes</taxon>
        <taxon>Kitasatosporales</taxon>
        <taxon>Streptomycetaceae</taxon>
        <taxon>Streptomyces</taxon>
    </lineage>
</organism>